<dbReference type="GO" id="GO:0015385">
    <property type="term" value="F:sodium:proton antiporter activity"/>
    <property type="evidence" value="ECO:0007669"/>
    <property type="project" value="TreeGrafter"/>
</dbReference>
<dbReference type="EMBL" id="ATNM01000003">
    <property type="protein sequence ID" value="EPR71842.1"/>
    <property type="molecule type" value="Genomic_DNA"/>
</dbReference>
<dbReference type="PANTHER" id="PTHR34703:SF1">
    <property type="entry name" value="ANTIPORTER SUBUNIT MNHG2-RELATED"/>
    <property type="match status" value="1"/>
</dbReference>
<dbReference type="PANTHER" id="PTHR34703">
    <property type="entry name" value="ANTIPORTER SUBUNIT MNHG2-RELATED"/>
    <property type="match status" value="1"/>
</dbReference>
<feature type="transmembrane region" description="Helical" evidence="2">
    <location>
        <begin position="36"/>
        <end position="57"/>
    </location>
</feature>
<comment type="caution">
    <text evidence="3">The sequence shown here is derived from an EMBL/GenBank/DDBJ whole genome shotgun (WGS) entry which is preliminary data.</text>
</comment>
<reference evidence="3 4" key="1">
    <citation type="journal article" date="2013" name="Genome Announc.">
        <title>Draft Genome Sequence of Cyclobacterium qasimii Strain M12-11BT, Isolated from Arctic Marine Sediment.</title>
        <authorList>
            <person name="Shivaji S."/>
            <person name="Ara S."/>
            <person name="Singh A."/>
            <person name="Kumar Pinnaka A."/>
        </authorList>
    </citation>
    <scope>NUCLEOTIDE SEQUENCE [LARGE SCALE GENOMIC DNA]</scope>
    <source>
        <strain evidence="3 4">M12-11B</strain>
    </source>
</reference>
<sequence>MPDLYLRISVTTKAATLGIGLLLISAAIYFNEIGITSRVLAIITFILLTAPVGAHMIGRASYFSGVKLWSKSKEDDLKGKYHPKTHGLASGMDEIKEKNESKKSI</sequence>
<dbReference type="InterPro" id="IPR005133">
    <property type="entry name" value="PhaG_MnhG_YufB"/>
</dbReference>
<evidence type="ECO:0000256" key="1">
    <source>
        <dbReference type="SAM" id="MobiDB-lite"/>
    </source>
</evidence>
<name>S7VR36_9BACT</name>
<proteinExistence type="predicted"/>
<dbReference type="PATRIC" id="fig|641524.5.peg.90"/>
<dbReference type="Pfam" id="PF03334">
    <property type="entry name" value="PhaG_MnhG_YufB"/>
    <property type="match status" value="1"/>
</dbReference>
<dbReference type="AlphaFoldDB" id="S7VR36"/>
<keyword evidence="2" id="KW-0812">Transmembrane</keyword>
<evidence type="ECO:0000313" key="4">
    <source>
        <dbReference type="Proteomes" id="UP000014974"/>
    </source>
</evidence>
<feature type="compositionally biased region" description="Basic and acidic residues" evidence="1">
    <location>
        <begin position="93"/>
        <end position="105"/>
    </location>
</feature>
<keyword evidence="2" id="KW-1133">Transmembrane helix</keyword>
<gene>
    <name evidence="3" type="ORF">ADICYQ_0090</name>
</gene>
<dbReference type="eggNOG" id="COG1320">
    <property type="taxonomic scope" value="Bacteria"/>
</dbReference>
<dbReference type="STRING" id="641524.ADICYQ_0090"/>
<accession>S7VR36</accession>
<evidence type="ECO:0000313" key="3">
    <source>
        <dbReference type="EMBL" id="EPR71842.1"/>
    </source>
</evidence>
<protein>
    <submittedName>
        <fullName evidence="3">Na(+) H(+) antiporter subunit G</fullName>
    </submittedName>
</protein>
<feature type="region of interest" description="Disordered" evidence="1">
    <location>
        <begin position="82"/>
        <end position="105"/>
    </location>
</feature>
<keyword evidence="2" id="KW-0472">Membrane</keyword>
<dbReference type="Proteomes" id="UP000014974">
    <property type="component" value="Unassembled WGS sequence"/>
</dbReference>
<feature type="transmembrane region" description="Helical" evidence="2">
    <location>
        <begin position="12"/>
        <end position="30"/>
    </location>
</feature>
<evidence type="ECO:0000256" key="2">
    <source>
        <dbReference type="SAM" id="Phobius"/>
    </source>
</evidence>
<organism evidence="3 4">
    <name type="scientific">Cyclobacterium qasimii M12-11B</name>
    <dbReference type="NCBI Taxonomy" id="641524"/>
    <lineage>
        <taxon>Bacteria</taxon>
        <taxon>Pseudomonadati</taxon>
        <taxon>Bacteroidota</taxon>
        <taxon>Cytophagia</taxon>
        <taxon>Cytophagales</taxon>
        <taxon>Cyclobacteriaceae</taxon>
        <taxon>Cyclobacterium</taxon>
    </lineage>
</organism>